<gene>
    <name evidence="2" type="ORF">RRG08_061971</name>
</gene>
<keyword evidence="3" id="KW-1185">Reference proteome</keyword>
<dbReference type="EMBL" id="JAWDGP010003871">
    <property type="protein sequence ID" value="KAK3770000.1"/>
    <property type="molecule type" value="Genomic_DNA"/>
</dbReference>
<evidence type="ECO:0000313" key="3">
    <source>
        <dbReference type="Proteomes" id="UP001283361"/>
    </source>
</evidence>
<comment type="caution">
    <text evidence="2">The sequence shown here is derived from an EMBL/GenBank/DDBJ whole genome shotgun (WGS) entry which is preliminary data.</text>
</comment>
<feature type="region of interest" description="Disordered" evidence="1">
    <location>
        <begin position="1"/>
        <end position="48"/>
    </location>
</feature>
<feature type="compositionally biased region" description="Polar residues" evidence="1">
    <location>
        <begin position="31"/>
        <end position="48"/>
    </location>
</feature>
<sequence length="79" mass="8735">MLTEDVAGRFNSQNQYKINVGPERKRPLGLTQRTPSQSVPSQHTTRSQALHTTHNTGAIYGCSSSCCRTHPSLPERRGV</sequence>
<accession>A0AAE0ZIP1</accession>
<dbReference type="AlphaFoldDB" id="A0AAE0ZIP1"/>
<name>A0AAE0ZIP1_9GAST</name>
<protein>
    <submittedName>
        <fullName evidence="2">Uncharacterized protein</fullName>
    </submittedName>
</protein>
<proteinExistence type="predicted"/>
<evidence type="ECO:0000313" key="2">
    <source>
        <dbReference type="EMBL" id="KAK3770000.1"/>
    </source>
</evidence>
<evidence type="ECO:0000256" key="1">
    <source>
        <dbReference type="SAM" id="MobiDB-lite"/>
    </source>
</evidence>
<reference evidence="2" key="1">
    <citation type="journal article" date="2023" name="G3 (Bethesda)">
        <title>A reference genome for the long-term kleptoplast-retaining sea slug Elysia crispata morphotype clarki.</title>
        <authorList>
            <person name="Eastman K.E."/>
            <person name="Pendleton A.L."/>
            <person name="Shaikh M.A."/>
            <person name="Suttiyut T."/>
            <person name="Ogas R."/>
            <person name="Tomko P."/>
            <person name="Gavelis G."/>
            <person name="Widhalm J.R."/>
            <person name="Wisecaver J.H."/>
        </authorList>
    </citation>
    <scope>NUCLEOTIDE SEQUENCE</scope>
    <source>
        <strain evidence="2">ECLA1</strain>
    </source>
</reference>
<organism evidence="2 3">
    <name type="scientific">Elysia crispata</name>
    <name type="common">lettuce slug</name>
    <dbReference type="NCBI Taxonomy" id="231223"/>
    <lineage>
        <taxon>Eukaryota</taxon>
        <taxon>Metazoa</taxon>
        <taxon>Spiralia</taxon>
        <taxon>Lophotrochozoa</taxon>
        <taxon>Mollusca</taxon>
        <taxon>Gastropoda</taxon>
        <taxon>Heterobranchia</taxon>
        <taxon>Euthyneura</taxon>
        <taxon>Panpulmonata</taxon>
        <taxon>Sacoglossa</taxon>
        <taxon>Placobranchoidea</taxon>
        <taxon>Plakobranchidae</taxon>
        <taxon>Elysia</taxon>
    </lineage>
</organism>
<dbReference type="Proteomes" id="UP001283361">
    <property type="component" value="Unassembled WGS sequence"/>
</dbReference>